<dbReference type="EMBL" id="MU394367">
    <property type="protein sequence ID" value="KAI6082609.1"/>
    <property type="molecule type" value="Genomic_DNA"/>
</dbReference>
<keyword evidence="2" id="KW-1185">Reference proteome</keyword>
<evidence type="ECO:0000313" key="2">
    <source>
        <dbReference type="Proteomes" id="UP001497680"/>
    </source>
</evidence>
<dbReference type="Proteomes" id="UP001497680">
    <property type="component" value="Unassembled WGS sequence"/>
</dbReference>
<protein>
    <submittedName>
        <fullName evidence="1">Uncharacterized protein</fullName>
    </submittedName>
</protein>
<name>A0ACC0CQD3_9PEZI</name>
<accession>A0ACC0CQD3</accession>
<evidence type="ECO:0000313" key="1">
    <source>
        <dbReference type="EMBL" id="KAI6082609.1"/>
    </source>
</evidence>
<reference evidence="1 2" key="1">
    <citation type="journal article" date="2022" name="New Phytol.">
        <title>Ecological generalism drives hyperdiversity of secondary metabolite gene clusters in xylarialean endophytes.</title>
        <authorList>
            <person name="Franco M.E.E."/>
            <person name="Wisecaver J.H."/>
            <person name="Arnold A.E."/>
            <person name="Ju Y.M."/>
            <person name="Slot J.C."/>
            <person name="Ahrendt S."/>
            <person name="Moore L.P."/>
            <person name="Eastman K.E."/>
            <person name="Scott K."/>
            <person name="Konkel Z."/>
            <person name="Mondo S.J."/>
            <person name="Kuo A."/>
            <person name="Hayes R.D."/>
            <person name="Haridas S."/>
            <person name="Andreopoulos B."/>
            <person name="Riley R."/>
            <person name="LaButti K."/>
            <person name="Pangilinan J."/>
            <person name="Lipzen A."/>
            <person name="Amirebrahimi M."/>
            <person name="Yan J."/>
            <person name="Adam C."/>
            <person name="Keymanesh K."/>
            <person name="Ng V."/>
            <person name="Louie K."/>
            <person name="Northen T."/>
            <person name="Drula E."/>
            <person name="Henrissat B."/>
            <person name="Hsieh H.M."/>
            <person name="Youens-Clark K."/>
            <person name="Lutzoni F."/>
            <person name="Miadlikowska J."/>
            <person name="Eastwood D.C."/>
            <person name="Hamelin R.C."/>
            <person name="Grigoriev I.V."/>
            <person name="U'Ren J.M."/>
        </authorList>
    </citation>
    <scope>NUCLEOTIDE SEQUENCE [LARGE SCALE GENOMIC DNA]</scope>
    <source>
        <strain evidence="1 2">ER1909</strain>
    </source>
</reference>
<gene>
    <name evidence="1" type="ORF">F4821DRAFT_207990</name>
</gene>
<comment type="caution">
    <text evidence="1">The sequence shown here is derived from an EMBL/GenBank/DDBJ whole genome shotgun (WGS) entry which is preliminary data.</text>
</comment>
<proteinExistence type="predicted"/>
<organism evidence="1 2">
    <name type="scientific">Hypoxylon rubiginosum</name>
    <dbReference type="NCBI Taxonomy" id="110542"/>
    <lineage>
        <taxon>Eukaryota</taxon>
        <taxon>Fungi</taxon>
        <taxon>Dikarya</taxon>
        <taxon>Ascomycota</taxon>
        <taxon>Pezizomycotina</taxon>
        <taxon>Sordariomycetes</taxon>
        <taxon>Xylariomycetidae</taxon>
        <taxon>Xylariales</taxon>
        <taxon>Hypoxylaceae</taxon>
        <taxon>Hypoxylon</taxon>
    </lineage>
</organism>
<sequence>MDEFAQLSRENFEVFQRYGDAIGPDPKHRAIAVYVEPDAPTTYVEKDLKLDQLPKFFRARPSSSILKAEKAESGSQAASLKMVVLDSRLESWSNSYPSLWTSKDVFLRLIDVMDMNPSALWLLRSEYDGFHHFLSSPSSSSPVEEEEGSVDTFYIGTSSFVLIWTFSRRSRSSTQTHALWILRQQQSINSNAPAAWFVNVLRRHQAHARSPYLLAYVAALSTCCTFDGEISYRAHVVRLIERQTGYSQHASGLEQRLGMQSLTVSIKEVGQVLNHNANKERHFRLMETVLDFVLQDAIECMEMRTEAEVESTRCLLAAVPLLRSRMHASQEYLKYLKERAERLSTVLFALLTHEDSAVNAELADASRKIAEAAQRDSSSMKTVAIMTMAFLPATFFAALFSVPSLDWRPDPGGGVIQPTFWVYWAFTLPATALVFGLWFLFDHRAERGSRIRPVEGIVGDGSRSDVNLEEEAIHIIRERPRSVDIKFD</sequence>